<organism evidence="3">
    <name type="scientific">uncultured Rubrobacteraceae bacterium</name>
    <dbReference type="NCBI Taxonomy" id="349277"/>
    <lineage>
        <taxon>Bacteria</taxon>
        <taxon>Bacillati</taxon>
        <taxon>Actinomycetota</taxon>
        <taxon>Rubrobacteria</taxon>
        <taxon>Rubrobacterales</taxon>
        <taxon>Rubrobacteraceae</taxon>
        <taxon>environmental samples</taxon>
    </lineage>
</organism>
<evidence type="ECO:0000256" key="1">
    <source>
        <dbReference type="SAM" id="MobiDB-lite"/>
    </source>
</evidence>
<dbReference type="EMBL" id="CADCUZ010000018">
    <property type="protein sequence ID" value="CAA9396410.1"/>
    <property type="molecule type" value="Genomic_DNA"/>
</dbReference>
<keyword evidence="2" id="KW-1133">Transmembrane helix</keyword>
<sequence length="122" mass="13227">MLRKAKRLVFDLGHRNGLPMAVVMMFLPLAGLVVASYFVVRWAVAAGIRDAGGGSAAGPRTSAEVHGGPRPAREVLGGRCTRSVYARGEVGREDHQRVRREPETPQSPVRITVKALSKQRSL</sequence>
<protein>
    <submittedName>
        <fullName evidence="3">Uncharacterized protein</fullName>
    </submittedName>
</protein>
<dbReference type="AlphaFoldDB" id="A0A6J4NTG5"/>
<gene>
    <name evidence="3" type="ORF">AVDCRST_MAG55-388</name>
</gene>
<keyword evidence="2" id="KW-0812">Transmembrane</keyword>
<proteinExistence type="predicted"/>
<evidence type="ECO:0000313" key="3">
    <source>
        <dbReference type="EMBL" id="CAA9396410.1"/>
    </source>
</evidence>
<name>A0A6J4NTG5_9ACTN</name>
<evidence type="ECO:0000256" key="2">
    <source>
        <dbReference type="SAM" id="Phobius"/>
    </source>
</evidence>
<keyword evidence="2" id="KW-0472">Membrane</keyword>
<feature type="compositionally biased region" description="Basic and acidic residues" evidence="1">
    <location>
        <begin position="89"/>
        <end position="103"/>
    </location>
</feature>
<feature type="transmembrane region" description="Helical" evidence="2">
    <location>
        <begin position="20"/>
        <end position="40"/>
    </location>
</feature>
<accession>A0A6J4NTG5</accession>
<feature type="region of interest" description="Disordered" evidence="1">
    <location>
        <begin position="51"/>
        <end position="73"/>
    </location>
</feature>
<reference evidence="3" key="1">
    <citation type="submission" date="2020-02" db="EMBL/GenBank/DDBJ databases">
        <authorList>
            <person name="Meier V. D."/>
        </authorList>
    </citation>
    <scope>NUCLEOTIDE SEQUENCE</scope>
    <source>
        <strain evidence="3">AVDCRST_MAG55</strain>
    </source>
</reference>
<feature type="region of interest" description="Disordered" evidence="1">
    <location>
        <begin position="88"/>
        <end position="122"/>
    </location>
</feature>